<evidence type="ECO:0000313" key="10">
    <source>
        <dbReference type="EMBL" id="HGY57425.1"/>
    </source>
</evidence>
<keyword evidence="3 8" id="KW-1134">Transmembrane beta strand</keyword>
<comment type="caution">
    <text evidence="10">The sequence shown here is derived from an EMBL/GenBank/DDBJ whole genome shotgun (WGS) entry which is preliminary data.</text>
</comment>
<dbReference type="AlphaFoldDB" id="A0A7V4WWQ0"/>
<organism evidence="10">
    <name type="scientific">Caldithrix abyssi</name>
    <dbReference type="NCBI Taxonomy" id="187145"/>
    <lineage>
        <taxon>Bacteria</taxon>
        <taxon>Pseudomonadati</taxon>
        <taxon>Calditrichota</taxon>
        <taxon>Calditrichia</taxon>
        <taxon>Calditrichales</taxon>
        <taxon>Calditrichaceae</taxon>
        <taxon>Caldithrix</taxon>
    </lineage>
</organism>
<feature type="domain" description="TonB-dependent receptor plug" evidence="9">
    <location>
        <begin position="144"/>
        <end position="239"/>
    </location>
</feature>
<evidence type="ECO:0000259" key="9">
    <source>
        <dbReference type="Pfam" id="PF07715"/>
    </source>
</evidence>
<keyword evidence="4 8" id="KW-0812">Transmembrane</keyword>
<keyword evidence="6 8" id="KW-0472">Membrane</keyword>
<dbReference type="PANTHER" id="PTHR30069">
    <property type="entry name" value="TONB-DEPENDENT OUTER MEMBRANE RECEPTOR"/>
    <property type="match status" value="1"/>
</dbReference>
<dbReference type="InterPro" id="IPR012910">
    <property type="entry name" value="Plug_dom"/>
</dbReference>
<reference evidence="10" key="1">
    <citation type="journal article" date="2020" name="mSystems">
        <title>Genome- and Community-Level Interaction Insights into Carbon Utilization and Element Cycling Functions of Hydrothermarchaeota in Hydrothermal Sediment.</title>
        <authorList>
            <person name="Zhou Z."/>
            <person name="Liu Y."/>
            <person name="Xu W."/>
            <person name="Pan J."/>
            <person name="Luo Z.H."/>
            <person name="Li M."/>
        </authorList>
    </citation>
    <scope>NUCLEOTIDE SEQUENCE [LARGE SCALE GENOMIC DNA]</scope>
    <source>
        <strain evidence="10">HyVt-577</strain>
    </source>
</reference>
<proteinExistence type="inferred from homology"/>
<dbReference type="Pfam" id="PF13715">
    <property type="entry name" value="CarbopepD_reg_2"/>
    <property type="match status" value="1"/>
</dbReference>
<dbReference type="EMBL" id="DRQG01000159">
    <property type="protein sequence ID" value="HGY57425.1"/>
    <property type="molecule type" value="Genomic_DNA"/>
</dbReference>
<dbReference type="PROSITE" id="PS52016">
    <property type="entry name" value="TONB_DEPENDENT_REC_3"/>
    <property type="match status" value="1"/>
</dbReference>
<dbReference type="InterPro" id="IPR037066">
    <property type="entry name" value="Plug_dom_sf"/>
</dbReference>
<dbReference type="SUPFAM" id="SSF49464">
    <property type="entry name" value="Carboxypeptidase regulatory domain-like"/>
    <property type="match status" value="1"/>
</dbReference>
<dbReference type="PANTHER" id="PTHR30069:SF29">
    <property type="entry name" value="HEMOGLOBIN AND HEMOGLOBIN-HAPTOGLOBIN-BINDING PROTEIN 1-RELATED"/>
    <property type="match status" value="1"/>
</dbReference>
<evidence type="ECO:0000256" key="3">
    <source>
        <dbReference type="ARBA" id="ARBA00022452"/>
    </source>
</evidence>
<evidence type="ECO:0000256" key="5">
    <source>
        <dbReference type="ARBA" id="ARBA00022729"/>
    </source>
</evidence>
<dbReference type="SUPFAM" id="SSF56935">
    <property type="entry name" value="Porins"/>
    <property type="match status" value="1"/>
</dbReference>
<dbReference type="Gene3D" id="2.60.40.1120">
    <property type="entry name" value="Carboxypeptidase-like, regulatory domain"/>
    <property type="match status" value="1"/>
</dbReference>
<evidence type="ECO:0000256" key="8">
    <source>
        <dbReference type="PROSITE-ProRule" id="PRU01360"/>
    </source>
</evidence>
<keyword evidence="7 8" id="KW-0998">Cell outer membrane</keyword>
<sequence>MTQVSGTNGIRLIMPNNLFNRTLSFFWVLLFLTSTVSAGIRGKLVGTVVDKRSGEPLVGVNIYLKNTSFGAASDAEGHFIIINIPPGSYDVAADYVGYIPQIVKNVKISTNLTTIVNFRLEATALESSETITVTAERPLIQPDNTAKLAVVSGEEINAMPVENFTAVVANQAGITTDAEGNLHFRGGRVNEATFMVDGVPVENPLNKGLGGLIDNYAISELQVLSGTFNAEYGRAMSGVINIVTNDGSEQLSGRIRYTSPMLNPSPYRKPNALVQDANPIYDKTNNRRLYYSEPNGLDQINTIFPYEGNFNGFLSGPLPAGLGSFFVSGEYDNRNSWLPFGYSFTRSAFGKLSFPFRANKLSFTVQYSDATTQPYNHRYKYLPNNYGHWEINSIRYVLQYNHVLSKTSFLTLNASVIDHKSLFRVGKLHYSDYIFPELDGKLEFIISGNSQAYSDFRSKTYNLKADWVFQAGKHHEFKSGLELNSYDLNVFDYTNEGNNADEFFLNRYHKKPLSASFYVQDKIEYSSIILNVGLRGDYVDVKSFAYTDPENPLAGHTDTKPELKLSPRLGLAYPISESMVFHFSYGHFFQFPNFQEIYRNLQFLNPEELGRAKLALVANPAVRSQKTISYEFGISQQISDNTALKLSAYSKDITDLLGTIYVETLFRYAIFTNNSFARVQGVDLSFEKRMSNYWSAKLDYSLSVARGNESTPTEEAYNIFEGRPRSIKEFYLDFDRRHDISVNIWIMLPKEHGFNLFGFYPLENIRFSLLGKLSSGLPYTPISDDRTKYFEKNSARMPWTKTVDIRLERMFDFSSVSFSIFLEAMNVFDWLNPLVVQPRTGKVWDDGKSQLFGSGEDYKHNPNDVGPPRILRLGATIGF</sequence>
<gene>
    <name evidence="10" type="ORF">ENK44_17085</name>
</gene>
<evidence type="ECO:0000256" key="7">
    <source>
        <dbReference type="ARBA" id="ARBA00023237"/>
    </source>
</evidence>
<protein>
    <submittedName>
        <fullName evidence="10">TonB-dependent receptor</fullName>
    </submittedName>
</protein>
<evidence type="ECO:0000256" key="4">
    <source>
        <dbReference type="ARBA" id="ARBA00022692"/>
    </source>
</evidence>
<accession>A0A7V4WWQ0</accession>
<name>A0A7V4WWQ0_CALAY</name>
<dbReference type="Proteomes" id="UP000885779">
    <property type="component" value="Unassembled WGS sequence"/>
</dbReference>
<dbReference type="InterPro" id="IPR008969">
    <property type="entry name" value="CarboxyPept-like_regulatory"/>
</dbReference>
<evidence type="ECO:0000256" key="2">
    <source>
        <dbReference type="ARBA" id="ARBA00022448"/>
    </source>
</evidence>
<dbReference type="GO" id="GO:0009279">
    <property type="term" value="C:cell outer membrane"/>
    <property type="evidence" value="ECO:0007669"/>
    <property type="project" value="UniProtKB-SubCell"/>
</dbReference>
<keyword evidence="2 8" id="KW-0813">Transport</keyword>
<keyword evidence="10" id="KW-0675">Receptor</keyword>
<comment type="similarity">
    <text evidence="8">Belongs to the TonB-dependent receptor family.</text>
</comment>
<dbReference type="Pfam" id="PF07715">
    <property type="entry name" value="Plug"/>
    <property type="match status" value="1"/>
</dbReference>
<dbReference type="InterPro" id="IPR039426">
    <property type="entry name" value="TonB-dep_rcpt-like"/>
</dbReference>
<comment type="subcellular location">
    <subcellularLocation>
        <location evidence="1 8">Cell outer membrane</location>
        <topology evidence="1 8">Multi-pass membrane protein</topology>
    </subcellularLocation>
</comment>
<dbReference type="Gene3D" id="2.40.170.20">
    <property type="entry name" value="TonB-dependent receptor, beta-barrel domain"/>
    <property type="match status" value="1"/>
</dbReference>
<evidence type="ECO:0000256" key="1">
    <source>
        <dbReference type="ARBA" id="ARBA00004571"/>
    </source>
</evidence>
<evidence type="ECO:0000256" key="6">
    <source>
        <dbReference type="ARBA" id="ARBA00023136"/>
    </source>
</evidence>
<dbReference type="GO" id="GO:0044718">
    <property type="term" value="P:siderophore transmembrane transport"/>
    <property type="evidence" value="ECO:0007669"/>
    <property type="project" value="TreeGrafter"/>
</dbReference>
<dbReference type="Gene3D" id="2.170.130.10">
    <property type="entry name" value="TonB-dependent receptor, plug domain"/>
    <property type="match status" value="1"/>
</dbReference>
<dbReference type="InterPro" id="IPR036942">
    <property type="entry name" value="Beta-barrel_TonB_sf"/>
</dbReference>
<keyword evidence="5" id="KW-0732">Signal</keyword>
<dbReference type="GO" id="GO:0015344">
    <property type="term" value="F:siderophore uptake transmembrane transporter activity"/>
    <property type="evidence" value="ECO:0007669"/>
    <property type="project" value="TreeGrafter"/>
</dbReference>